<organism evidence="4 5">
    <name type="scientific">Porites lobata</name>
    <dbReference type="NCBI Taxonomy" id="104759"/>
    <lineage>
        <taxon>Eukaryota</taxon>
        <taxon>Metazoa</taxon>
        <taxon>Cnidaria</taxon>
        <taxon>Anthozoa</taxon>
        <taxon>Hexacorallia</taxon>
        <taxon>Scleractinia</taxon>
        <taxon>Fungiina</taxon>
        <taxon>Poritidae</taxon>
        <taxon>Porites</taxon>
    </lineage>
</organism>
<evidence type="ECO:0000256" key="1">
    <source>
        <dbReference type="ARBA" id="ARBA00010251"/>
    </source>
</evidence>
<dbReference type="Proteomes" id="UP001159405">
    <property type="component" value="Unassembled WGS sequence"/>
</dbReference>
<dbReference type="PANTHER" id="PTHR14392:SF8">
    <property type="entry name" value="PH DOMAIN-CONTAINING PROTEIN DDB_G0267786"/>
    <property type="match status" value="1"/>
</dbReference>
<sequence length="674" mass="76593">MGNLLPLDGSKKQQIEDIAEEFLKEFTIAYNTAYGVEYTKKTLKEIDADSFAEEKPVYKLSHRPWDTFKSPLKMGYLTKKGAVVKNWKRRYFVAKPDYSVDYYESEEAYEKGFKPKGTIFPCGYEVNANVDETMAERLKNLAKMMGVDENEVGAPEKLPEHTFEVGHDRRRSYLITAENEEDKQAWVETFKVCCRKAKGLKSEDPVGRAAFKTAIWKTYWRHRVTGTEEQVLSDILVDRINYRVMTSVYYEIKGGWTLRQKIREQVVKTLDSLVMAMVIPSWKGMQESSQQMKTVLEPTIKDKKDELAAVQRKVMWDLSELLKSTMEKYLTDMEDTMKEIVELLKPKMEQGLTELRKIFIKTVDKVIEEAKNTNEVEASLPSFFKTLDYAPRSASKLYDAVKCVASASDLRKFDDRINKLNGHIVRDIGSDALAQLLDSAMFTFEERFNEGITGTDAKTNGQTAADVMKVVKEEVLLKFDVDQKVALDEYLMSAMMSMLVPHTHSLADEICKPMIKPVEQSIPDPLRQAISLSDKYDTYVETSIRDTIKKVCGVGRASATQAEAKKEPTTEPAKSEEPKAEETAKESEQKPSEPKAEETAKESEQKPSEPEAEETAKESEQKPSEPEAEETEKEPEQKPSEEPKAEEKSSEGGEKPAEPEGETEEPKAEQTTEL</sequence>
<dbReference type="InterPro" id="IPR026088">
    <property type="entry name" value="Niban-like"/>
</dbReference>
<dbReference type="InterPro" id="IPR059060">
    <property type="entry name" value="Niban_1/2/3_dom"/>
</dbReference>
<dbReference type="InterPro" id="IPR011993">
    <property type="entry name" value="PH-like_dom_sf"/>
</dbReference>
<name>A0ABN8PMJ3_9CNID</name>
<proteinExistence type="inferred from homology"/>
<accession>A0ABN8PMJ3</accession>
<dbReference type="InterPro" id="IPR001849">
    <property type="entry name" value="PH_domain"/>
</dbReference>
<dbReference type="SUPFAM" id="SSF50729">
    <property type="entry name" value="PH domain-like"/>
    <property type="match status" value="1"/>
</dbReference>
<keyword evidence="5" id="KW-1185">Reference proteome</keyword>
<evidence type="ECO:0000313" key="5">
    <source>
        <dbReference type="Proteomes" id="UP001159405"/>
    </source>
</evidence>
<dbReference type="SMART" id="SM00233">
    <property type="entry name" value="PH"/>
    <property type="match status" value="1"/>
</dbReference>
<feature type="region of interest" description="Disordered" evidence="2">
    <location>
        <begin position="558"/>
        <end position="674"/>
    </location>
</feature>
<dbReference type="Pfam" id="PF26089">
    <property type="entry name" value="PH_Niban2"/>
    <property type="match status" value="1"/>
</dbReference>
<dbReference type="PANTHER" id="PTHR14392">
    <property type="entry name" value="NIBAN FAMILY MEMBER"/>
    <property type="match status" value="1"/>
</dbReference>
<feature type="domain" description="PH" evidence="3">
    <location>
        <begin position="70"/>
        <end position="195"/>
    </location>
</feature>
<feature type="compositionally biased region" description="Basic and acidic residues" evidence="2">
    <location>
        <begin position="634"/>
        <end position="674"/>
    </location>
</feature>
<feature type="compositionally biased region" description="Basic and acidic residues" evidence="2">
    <location>
        <begin position="563"/>
        <end position="625"/>
    </location>
</feature>
<evidence type="ECO:0000259" key="3">
    <source>
        <dbReference type="PROSITE" id="PS50003"/>
    </source>
</evidence>
<comment type="similarity">
    <text evidence="1">Belongs to the Niban family.</text>
</comment>
<evidence type="ECO:0000313" key="4">
    <source>
        <dbReference type="EMBL" id="CAH3147013.1"/>
    </source>
</evidence>
<reference evidence="4 5" key="1">
    <citation type="submission" date="2022-05" db="EMBL/GenBank/DDBJ databases">
        <authorList>
            <consortium name="Genoscope - CEA"/>
            <person name="William W."/>
        </authorList>
    </citation>
    <scope>NUCLEOTIDE SEQUENCE [LARGE SCALE GENOMIC DNA]</scope>
</reference>
<protein>
    <recommendedName>
        <fullName evidence="3">PH domain-containing protein</fullName>
    </recommendedName>
</protein>
<evidence type="ECO:0000256" key="2">
    <source>
        <dbReference type="SAM" id="MobiDB-lite"/>
    </source>
</evidence>
<comment type="caution">
    <text evidence="4">The sequence shown here is derived from an EMBL/GenBank/DDBJ whole genome shotgun (WGS) entry which is preliminary data.</text>
</comment>
<dbReference type="PROSITE" id="PS50003">
    <property type="entry name" value="PH_DOMAIN"/>
    <property type="match status" value="1"/>
</dbReference>
<dbReference type="Gene3D" id="2.30.29.30">
    <property type="entry name" value="Pleckstrin-homology domain (PH domain)/Phosphotyrosine-binding domain (PTB)"/>
    <property type="match status" value="1"/>
</dbReference>
<dbReference type="EMBL" id="CALNXK010000080">
    <property type="protein sequence ID" value="CAH3147013.1"/>
    <property type="molecule type" value="Genomic_DNA"/>
</dbReference>
<dbReference type="Pfam" id="PF26086">
    <property type="entry name" value="Niban2"/>
    <property type="match status" value="1"/>
</dbReference>
<gene>
    <name evidence="4" type="ORF">PLOB_00045890</name>
</gene>